<gene>
    <name evidence="2" type="ORF">ABENE_18890</name>
</gene>
<keyword evidence="1" id="KW-0472">Membrane</keyword>
<keyword evidence="3" id="KW-1185">Reference proteome</keyword>
<dbReference type="OrthoDB" id="9776609at2"/>
<dbReference type="eggNOG" id="COG3182">
    <property type="taxonomic scope" value="Bacteria"/>
</dbReference>
<evidence type="ECO:0000256" key="1">
    <source>
        <dbReference type="SAM" id="Phobius"/>
    </source>
</evidence>
<feature type="transmembrane region" description="Helical" evidence="1">
    <location>
        <begin position="146"/>
        <end position="167"/>
    </location>
</feature>
<name>V4NUF0_9CAUL</name>
<proteinExistence type="predicted"/>
<evidence type="ECO:0008006" key="4">
    <source>
        <dbReference type="Google" id="ProtNLM"/>
    </source>
</evidence>
<feature type="transmembrane region" description="Helical" evidence="1">
    <location>
        <begin position="380"/>
        <end position="401"/>
    </location>
</feature>
<feature type="transmembrane region" description="Helical" evidence="1">
    <location>
        <begin position="468"/>
        <end position="489"/>
    </location>
</feature>
<dbReference type="Pfam" id="PF03929">
    <property type="entry name" value="PepSY_TM"/>
    <property type="match status" value="1"/>
</dbReference>
<accession>V4NUF0</accession>
<feature type="transmembrane region" description="Helical" evidence="1">
    <location>
        <begin position="444"/>
        <end position="462"/>
    </location>
</feature>
<dbReference type="Proteomes" id="UP000017837">
    <property type="component" value="Unassembled WGS sequence"/>
</dbReference>
<protein>
    <recommendedName>
        <fullName evidence="4">Peptidase</fullName>
    </recommendedName>
</protein>
<comment type="caution">
    <text evidence="2">The sequence shown here is derived from an EMBL/GenBank/DDBJ whole genome shotgun (WGS) entry which is preliminary data.</text>
</comment>
<reference evidence="2 3" key="1">
    <citation type="journal article" date="2014" name="Nature">
        <title>Sequential evolution of bacterial morphology by co-option of a developmental regulator.</title>
        <authorList>
            <person name="Jiang C."/>
            <person name="Brown P.J."/>
            <person name="Ducret A."/>
            <person name="Brun Y.V."/>
        </authorList>
    </citation>
    <scope>NUCLEOTIDE SEQUENCE [LARGE SCALE GENOMIC DNA]</scope>
    <source>
        <strain evidence="2 3">DSM 16100</strain>
    </source>
</reference>
<dbReference type="InterPro" id="IPR005625">
    <property type="entry name" value="PepSY-ass_TM"/>
</dbReference>
<dbReference type="RefSeq" id="WP_018083576.1">
    <property type="nucleotide sequence ID" value="NZ_AQWM01000036.1"/>
</dbReference>
<dbReference type="PATRIC" id="fig|1121022.4.peg.3865"/>
<evidence type="ECO:0000313" key="3">
    <source>
        <dbReference type="Proteomes" id="UP000017837"/>
    </source>
</evidence>
<feature type="transmembrane region" description="Helical" evidence="1">
    <location>
        <begin position="413"/>
        <end position="432"/>
    </location>
</feature>
<dbReference type="EMBL" id="AWGB01000059">
    <property type="protein sequence ID" value="ESQ85462.1"/>
    <property type="molecule type" value="Genomic_DNA"/>
</dbReference>
<feature type="transmembrane region" description="Helical" evidence="1">
    <location>
        <begin position="346"/>
        <end position="368"/>
    </location>
</feature>
<keyword evidence="1" id="KW-1133">Transmembrane helix</keyword>
<dbReference type="AlphaFoldDB" id="V4NUF0"/>
<dbReference type="PANTHER" id="PTHR34219">
    <property type="entry name" value="IRON-REGULATED INNER MEMBRANE PROTEIN-RELATED"/>
    <property type="match status" value="1"/>
</dbReference>
<keyword evidence="1" id="KW-0812">Transmembrane</keyword>
<organism evidence="2 3">
    <name type="scientific">Asticcacaulis benevestitus DSM 16100 = ATCC BAA-896</name>
    <dbReference type="NCBI Taxonomy" id="1121022"/>
    <lineage>
        <taxon>Bacteria</taxon>
        <taxon>Pseudomonadati</taxon>
        <taxon>Pseudomonadota</taxon>
        <taxon>Alphaproteobacteria</taxon>
        <taxon>Caulobacterales</taxon>
        <taxon>Caulobacteraceae</taxon>
        <taxon>Asticcacaulis</taxon>
    </lineage>
</organism>
<feature type="transmembrane region" description="Helical" evidence="1">
    <location>
        <begin position="203"/>
        <end position="229"/>
    </location>
</feature>
<evidence type="ECO:0000313" key="2">
    <source>
        <dbReference type="EMBL" id="ESQ85462.1"/>
    </source>
</evidence>
<dbReference type="STRING" id="1121022.GCA_000376105_03885"/>
<sequence length="497" mass="53820">MRGQPIWPRIAPGFVRAMLAGHSALGLAFAALIWLVCFTGSVCVFTQEFARWEQPVAPLSAAVTPEAANTAFQEGMKRMPWAHDAYIGLPTQAMPRLSIRASTHEPSEREGDWVADANGHLLQPTQDRWSDFQARLHYELHLPRPWGGYLIGLIGVALLSSIISGVLSHPRAFKDAFSLRMGGAKRLQEADLHNRLGLWGLPFYLVVSLTGAFLGLTTLIVGVLALAVFKGDVKQAYALFLGPTPIDNPAAAPPPDLTRMFAYVKADAPRAEVRYIMVEHPFETGGRFSFNASTPGKISRGETYVFAADGTSAGVLGYEKGTLGQKILSGVAPIHFGWFGGPVVKFIYAILGMGLASITSSGVAIWMARRRDKGKPAETWERLWAAFVWSQPLAYAVTASAVLLTPPDSADDLLLSVWGGVTLASMLLPIVMRPKLISVTLRSLGGGLLLGLVGVHVWRFGIVPVDPVALIVDLCLVLIAVSMVLSVVWRPHVKPHR</sequence>
<dbReference type="PANTHER" id="PTHR34219:SF3">
    <property type="entry name" value="BLL7967 PROTEIN"/>
    <property type="match status" value="1"/>
</dbReference>